<dbReference type="PANTHER" id="PTHR33121:SF79">
    <property type="entry name" value="CYCLIC DI-GMP PHOSPHODIESTERASE PDED-RELATED"/>
    <property type="match status" value="1"/>
</dbReference>
<dbReference type="InterPro" id="IPR001633">
    <property type="entry name" value="EAL_dom"/>
</dbReference>
<dbReference type="InterPro" id="IPR035919">
    <property type="entry name" value="EAL_sf"/>
</dbReference>
<dbReference type="SUPFAM" id="SSF141868">
    <property type="entry name" value="EAL domain-like"/>
    <property type="match status" value="1"/>
</dbReference>
<dbReference type="EMBL" id="JAAGBB010000084">
    <property type="protein sequence ID" value="MBR0669124.1"/>
    <property type="molecule type" value="Genomic_DNA"/>
</dbReference>
<organism evidence="2 3">
    <name type="scientific">Plastoroseomonas hellenica</name>
    <dbReference type="NCBI Taxonomy" id="2687306"/>
    <lineage>
        <taxon>Bacteria</taxon>
        <taxon>Pseudomonadati</taxon>
        <taxon>Pseudomonadota</taxon>
        <taxon>Alphaproteobacteria</taxon>
        <taxon>Acetobacterales</taxon>
        <taxon>Acetobacteraceae</taxon>
        <taxon>Plastoroseomonas</taxon>
    </lineage>
</organism>
<dbReference type="InterPro" id="IPR050706">
    <property type="entry name" value="Cyclic-di-GMP_PDE-like"/>
</dbReference>
<dbReference type="CDD" id="cd01948">
    <property type="entry name" value="EAL"/>
    <property type="match status" value="1"/>
</dbReference>
<feature type="non-terminal residue" evidence="2">
    <location>
        <position position="1"/>
    </location>
</feature>
<reference evidence="3" key="1">
    <citation type="journal article" date="2021" name="Syst. Appl. Microbiol.">
        <title>Roseomonas hellenica sp. nov., isolated from roots of wild-growing Alkanna tinctoria.</title>
        <authorList>
            <person name="Rat A."/>
            <person name="Naranjo H.D."/>
            <person name="Lebbe L."/>
            <person name="Cnockaert M."/>
            <person name="Krigas N."/>
            <person name="Grigoriadou K."/>
            <person name="Maloupa E."/>
            <person name="Willems A."/>
        </authorList>
    </citation>
    <scope>NUCLEOTIDE SEQUENCE [LARGE SCALE GENOMIC DNA]</scope>
    <source>
        <strain evidence="3">LMG 31523</strain>
    </source>
</reference>
<proteinExistence type="predicted"/>
<gene>
    <name evidence="2" type="ORF">GXW71_32540</name>
</gene>
<name>A0ABS5F980_9PROT</name>
<dbReference type="PANTHER" id="PTHR33121">
    <property type="entry name" value="CYCLIC DI-GMP PHOSPHODIESTERASE PDEF"/>
    <property type="match status" value="1"/>
</dbReference>
<comment type="caution">
    <text evidence="2">The sequence shown here is derived from an EMBL/GenBank/DDBJ whole genome shotgun (WGS) entry which is preliminary data.</text>
</comment>
<evidence type="ECO:0000313" key="2">
    <source>
        <dbReference type="EMBL" id="MBR0669124.1"/>
    </source>
</evidence>
<dbReference type="RefSeq" id="WP_211857802.1">
    <property type="nucleotide sequence ID" value="NZ_JAAGBB010000084.1"/>
</dbReference>
<evidence type="ECO:0000259" key="1">
    <source>
        <dbReference type="PROSITE" id="PS50883"/>
    </source>
</evidence>
<dbReference type="Gene3D" id="3.20.20.450">
    <property type="entry name" value="EAL domain"/>
    <property type="match status" value="1"/>
</dbReference>
<dbReference type="SMART" id="SM00052">
    <property type="entry name" value="EAL"/>
    <property type="match status" value="1"/>
</dbReference>
<dbReference type="Pfam" id="PF00563">
    <property type="entry name" value="EAL"/>
    <property type="match status" value="1"/>
</dbReference>
<keyword evidence="3" id="KW-1185">Reference proteome</keyword>
<dbReference type="Proteomes" id="UP001196870">
    <property type="component" value="Unassembled WGS sequence"/>
</dbReference>
<feature type="domain" description="EAL" evidence="1">
    <location>
        <begin position="1"/>
        <end position="202"/>
    </location>
</feature>
<evidence type="ECO:0000313" key="3">
    <source>
        <dbReference type="Proteomes" id="UP001196870"/>
    </source>
</evidence>
<protein>
    <submittedName>
        <fullName evidence="2">EAL domain-containing protein</fullName>
    </submittedName>
</protein>
<sequence length="207" mass="22162">LVRPDGFVRCAEAVGMSDALDLAVTERVLQALSTSAASIAVNLSGLSVQSPEFRDALLGMLDAAPAILPRLLVEVTESVEIENEAEAARTLAALRERGVKLCLDDFGAGAAAFRYLRAFRVDWIKIDGTYVTNAARSARDRAFIQSMVTLSVSVGARVIAERIETEAEAALMRNLGVHCGQGWLVGRPAPLPRAAAAKREGVKETWV</sequence>
<dbReference type="PROSITE" id="PS50883">
    <property type="entry name" value="EAL"/>
    <property type="match status" value="1"/>
</dbReference>
<accession>A0ABS5F980</accession>